<proteinExistence type="predicted"/>
<dbReference type="EMBL" id="JAVDTH010000003">
    <property type="protein sequence ID" value="MDR6711143.1"/>
    <property type="molecule type" value="Genomic_DNA"/>
</dbReference>
<accession>A0ACC6JY68</accession>
<protein>
    <submittedName>
        <fullName evidence="1">Uncharacterized protein</fullName>
    </submittedName>
</protein>
<name>A0ACC6JY68_9PSED</name>
<reference evidence="1" key="1">
    <citation type="submission" date="2023-07" db="EMBL/GenBank/DDBJ databases">
        <title>Sorghum-associated microbial communities from plants grown in Nebraska, USA.</title>
        <authorList>
            <person name="Schachtman D."/>
        </authorList>
    </citation>
    <scope>NUCLEOTIDE SEQUENCE</scope>
    <source>
        <strain evidence="1">BE56</strain>
    </source>
</reference>
<dbReference type="Proteomes" id="UP001259587">
    <property type="component" value="Unassembled WGS sequence"/>
</dbReference>
<sequence>MYETEAAFYPIAPPGANHNPVELPHHRAQGFPSMIRLPTLLLPLLLLGALAGCDQKPTREQQILANLPLQEAYEHNIGRMAALLAMSHPQVPEDTIKQVLRKHLTVEDQRNDLFKLYSETNFTDAEFETIVQVTQDPAKAKALGDTAEGQRLSEKLTGLMRETARDKNVQALAEERMQQVEDELNAQQ</sequence>
<organism evidence="1 2">
    <name type="scientific">Pseudomonas hunanensis</name>
    <dbReference type="NCBI Taxonomy" id="1247546"/>
    <lineage>
        <taxon>Bacteria</taxon>
        <taxon>Pseudomonadati</taxon>
        <taxon>Pseudomonadota</taxon>
        <taxon>Gammaproteobacteria</taxon>
        <taxon>Pseudomonadales</taxon>
        <taxon>Pseudomonadaceae</taxon>
        <taxon>Pseudomonas</taxon>
    </lineage>
</organism>
<evidence type="ECO:0000313" key="2">
    <source>
        <dbReference type="Proteomes" id="UP001259587"/>
    </source>
</evidence>
<keyword evidence="2" id="KW-1185">Reference proteome</keyword>
<comment type="caution">
    <text evidence="1">The sequence shown here is derived from an EMBL/GenBank/DDBJ whole genome shotgun (WGS) entry which is preliminary data.</text>
</comment>
<evidence type="ECO:0000313" key="1">
    <source>
        <dbReference type="EMBL" id="MDR6711143.1"/>
    </source>
</evidence>
<gene>
    <name evidence="1" type="ORF">J2W83_000733</name>
</gene>